<evidence type="ECO:0008006" key="4">
    <source>
        <dbReference type="Google" id="ProtNLM"/>
    </source>
</evidence>
<feature type="chain" id="PRO_5038092470" description="Alginate lyase domain-containing protein" evidence="1">
    <location>
        <begin position="26"/>
        <end position="341"/>
    </location>
</feature>
<name>A0A916UFC7_9HYPH</name>
<keyword evidence="3" id="KW-1185">Reference proteome</keyword>
<evidence type="ECO:0000313" key="2">
    <source>
        <dbReference type="EMBL" id="GGC70215.1"/>
    </source>
</evidence>
<reference evidence="2" key="2">
    <citation type="submission" date="2020-09" db="EMBL/GenBank/DDBJ databases">
        <authorList>
            <person name="Sun Q."/>
            <person name="Zhou Y."/>
        </authorList>
    </citation>
    <scope>NUCLEOTIDE SEQUENCE</scope>
    <source>
        <strain evidence="2">CGMCC 1.12919</strain>
    </source>
</reference>
<sequence length="341" mass="36358">MARARLCTPLTRFLAAAILAAPALAFTAPGAELANMYADPAVLQASVPNVRASPSGAMGVNRAFEAGQRPQPFVEDQRGAATLIQQGSATHRTDLVQEGWKALGWGFAHQRPDCTFDSGDAIHSAAMFLEAAGRAELINQNLPPAKRFPNNLKEGIVCGARQLAALDPDRSPDLVRQAPYSHRFFIRAAAMGLAAALGPDVRLQRAAADSARRGIRAQQADGMSPERGGPDVGYQATGLVYAARYWSVCPDARLKQELAAFIAKGADWLALRVRTDGSVDPDGSTRILAERNRAGKIKAVPYGVVAEAFALAALVTGDGRFDMFAARILSSGAFRDHFKVH</sequence>
<proteinExistence type="predicted"/>
<dbReference type="Proteomes" id="UP000637002">
    <property type="component" value="Unassembled WGS sequence"/>
</dbReference>
<evidence type="ECO:0000256" key="1">
    <source>
        <dbReference type="SAM" id="SignalP"/>
    </source>
</evidence>
<dbReference type="EMBL" id="BMGG01000005">
    <property type="protein sequence ID" value="GGC70215.1"/>
    <property type="molecule type" value="Genomic_DNA"/>
</dbReference>
<feature type="signal peptide" evidence="1">
    <location>
        <begin position="1"/>
        <end position="25"/>
    </location>
</feature>
<accession>A0A916UFC7</accession>
<keyword evidence="1" id="KW-0732">Signal</keyword>
<dbReference type="AlphaFoldDB" id="A0A916UFC7"/>
<comment type="caution">
    <text evidence="2">The sequence shown here is derived from an EMBL/GenBank/DDBJ whole genome shotgun (WGS) entry which is preliminary data.</text>
</comment>
<reference evidence="2" key="1">
    <citation type="journal article" date="2014" name="Int. J. Syst. Evol. Microbiol.">
        <title>Complete genome sequence of Corynebacterium casei LMG S-19264T (=DSM 44701T), isolated from a smear-ripened cheese.</title>
        <authorList>
            <consortium name="US DOE Joint Genome Institute (JGI-PGF)"/>
            <person name="Walter F."/>
            <person name="Albersmeier A."/>
            <person name="Kalinowski J."/>
            <person name="Ruckert C."/>
        </authorList>
    </citation>
    <scope>NUCLEOTIDE SEQUENCE</scope>
    <source>
        <strain evidence="2">CGMCC 1.12919</strain>
    </source>
</reference>
<dbReference type="RefSeq" id="WP_188610075.1">
    <property type="nucleotide sequence ID" value="NZ_BMGG01000005.1"/>
</dbReference>
<evidence type="ECO:0000313" key="3">
    <source>
        <dbReference type="Proteomes" id="UP000637002"/>
    </source>
</evidence>
<protein>
    <recommendedName>
        <fullName evidence="4">Alginate lyase domain-containing protein</fullName>
    </recommendedName>
</protein>
<organism evidence="2 3">
    <name type="scientific">Chelatococcus reniformis</name>
    <dbReference type="NCBI Taxonomy" id="1494448"/>
    <lineage>
        <taxon>Bacteria</taxon>
        <taxon>Pseudomonadati</taxon>
        <taxon>Pseudomonadota</taxon>
        <taxon>Alphaproteobacteria</taxon>
        <taxon>Hyphomicrobiales</taxon>
        <taxon>Chelatococcaceae</taxon>
        <taxon>Chelatococcus</taxon>
    </lineage>
</organism>
<gene>
    <name evidence="2" type="ORF">GCM10010994_30980</name>
</gene>